<reference evidence="2 3" key="1">
    <citation type="submission" date="2019-10" db="EMBL/GenBank/DDBJ databases">
        <title>Alkaliphilus serpentinus sp. nov. and Alkaliphilus pronyensis sp. nov., two novel anaerobic alkaliphilic species isolated from the serpentinized-hosted hydrothermal field of the Prony Bay (New Caledonia).</title>
        <authorList>
            <person name="Postec A."/>
        </authorList>
    </citation>
    <scope>NUCLEOTIDE SEQUENCE [LARGE SCALE GENOMIC DNA]</scope>
    <source>
        <strain evidence="2 3">LacV</strain>
    </source>
</reference>
<dbReference type="RefSeq" id="WP_192930298.1">
    <property type="nucleotide sequence ID" value="NZ_WBZC01000056.1"/>
</dbReference>
<protein>
    <submittedName>
        <fullName evidence="2">Uncharacterized protein</fullName>
    </submittedName>
</protein>
<gene>
    <name evidence="2" type="ORF">F8154_12770</name>
</gene>
<accession>A0A6I0F2F0</accession>
<sequence>MVVIGLANPLTRVIMNNIASKSLKKSNNYSDPQQTSNLKEQEERLLIDLMYKGKKAEGFRDKGPSVSKSYSTKHTSLSELAAKSGKVIEEREDYKKANNNNPPEKKEAYVKKHVNTGTFIDLKSLNFLGNKGSSK</sequence>
<feature type="compositionally biased region" description="Polar residues" evidence="1">
    <location>
        <begin position="66"/>
        <end position="77"/>
    </location>
</feature>
<evidence type="ECO:0000256" key="1">
    <source>
        <dbReference type="SAM" id="MobiDB-lite"/>
    </source>
</evidence>
<name>A0A6I0F2F0_9FIRM</name>
<feature type="region of interest" description="Disordered" evidence="1">
    <location>
        <begin position="58"/>
        <end position="77"/>
    </location>
</feature>
<dbReference type="AlphaFoldDB" id="A0A6I0F2F0"/>
<dbReference type="Proteomes" id="UP000432715">
    <property type="component" value="Unassembled WGS sequence"/>
</dbReference>
<dbReference type="EMBL" id="WBZC01000056">
    <property type="protein sequence ID" value="KAB3531657.1"/>
    <property type="molecule type" value="Genomic_DNA"/>
</dbReference>
<organism evidence="2 3">
    <name type="scientific">Alkaliphilus pronyensis</name>
    <dbReference type="NCBI Taxonomy" id="1482732"/>
    <lineage>
        <taxon>Bacteria</taxon>
        <taxon>Bacillati</taxon>
        <taxon>Bacillota</taxon>
        <taxon>Clostridia</taxon>
        <taxon>Peptostreptococcales</taxon>
        <taxon>Natronincolaceae</taxon>
        <taxon>Alkaliphilus</taxon>
    </lineage>
</organism>
<evidence type="ECO:0000313" key="2">
    <source>
        <dbReference type="EMBL" id="KAB3531657.1"/>
    </source>
</evidence>
<proteinExistence type="predicted"/>
<evidence type="ECO:0000313" key="3">
    <source>
        <dbReference type="Proteomes" id="UP000432715"/>
    </source>
</evidence>
<keyword evidence="3" id="KW-1185">Reference proteome</keyword>
<comment type="caution">
    <text evidence="2">The sequence shown here is derived from an EMBL/GenBank/DDBJ whole genome shotgun (WGS) entry which is preliminary data.</text>
</comment>